<evidence type="ECO:0000256" key="1">
    <source>
        <dbReference type="SAM" id="Phobius"/>
    </source>
</evidence>
<evidence type="ECO:0000313" key="2">
    <source>
        <dbReference type="EMBL" id="BCS22631.1"/>
    </source>
</evidence>
<dbReference type="Proteomes" id="UP000654913">
    <property type="component" value="Chromosome 3"/>
</dbReference>
<accession>A0A7R8AKV3</accession>
<organism evidence="2 3">
    <name type="scientific">Aspergillus puulaauensis</name>
    <dbReference type="NCBI Taxonomy" id="1220207"/>
    <lineage>
        <taxon>Eukaryota</taxon>
        <taxon>Fungi</taxon>
        <taxon>Dikarya</taxon>
        <taxon>Ascomycota</taxon>
        <taxon>Pezizomycotina</taxon>
        <taxon>Eurotiomycetes</taxon>
        <taxon>Eurotiomycetidae</taxon>
        <taxon>Eurotiales</taxon>
        <taxon>Aspergillaceae</taxon>
        <taxon>Aspergillus</taxon>
    </lineage>
</organism>
<keyword evidence="1" id="KW-1133">Transmembrane helix</keyword>
<dbReference type="KEGG" id="apuu:APUU_30856A"/>
<reference evidence="2" key="1">
    <citation type="submission" date="2021-01" db="EMBL/GenBank/DDBJ databases">
        <authorList>
            <consortium name="Aspergillus puulaauensis MK2 genome sequencing consortium"/>
            <person name="Kazuki M."/>
            <person name="Futagami T."/>
        </authorList>
    </citation>
    <scope>NUCLEOTIDE SEQUENCE</scope>
    <source>
        <strain evidence="2">MK2</strain>
    </source>
</reference>
<dbReference type="InterPro" id="IPR021514">
    <property type="entry name" value="DUF3176"/>
</dbReference>
<dbReference type="PANTHER" id="PTHR35394:SF5">
    <property type="entry name" value="DUF3176 DOMAIN-CONTAINING PROTEIN"/>
    <property type="match status" value="1"/>
</dbReference>
<dbReference type="Pfam" id="PF11374">
    <property type="entry name" value="DUF3176"/>
    <property type="match status" value="1"/>
</dbReference>
<keyword evidence="1" id="KW-0812">Transmembrane</keyword>
<reference evidence="2" key="2">
    <citation type="submission" date="2021-02" db="EMBL/GenBank/DDBJ databases">
        <title>Aspergillus puulaauensis MK2 genome sequence.</title>
        <authorList>
            <person name="Futagami T."/>
            <person name="Mori K."/>
            <person name="Kadooka C."/>
            <person name="Tanaka T."/>
        </authorList>
    </citation>
    <scope>NUCLEOTIDE SEQUENCE</scope>
    <source>
        <strain evidence="2">MK2</strain>
    </source>
</reference>
<keyword evidence="3" id="KW-1185">Reference proteome</keyword>
<dbReference type="GeneID" id="64972636"/>
<name>A0A7R8AKV3_9EURO</name>
<gene>
    <name evidence="2" type="ORF">APUU_30856A</name>
</gene>
<dbReference type="PANTHER" id="PTHR35394">
    <property type="entry name" value="DUF3176 DOMAIN-CONTAINING PROTEIN"/>
    <property type="match status" value="1"/>
</dbReference>
<dbReference type="OrthoDB" id="5242705at2759"/>
<feature type="transmembrane region" description="Helical" evidence="1">
    <location>
        <begin position="478"/>
        <end position="500"/>
    </location>
</feature>
<proteinExistence type="predicted"/>
<dbReference type="RefSeq" id="XP_041554825.1">
    <property type="nucleotide sequence ID" value="XM_041701995.1"/>
</dbReference>
<protein>
    <submittedName>
        <fullName evidence="2">Uncharacterized protein</fullName>
    </submittedName>
</protein>
<keyword evidence="1" id="KW-0472">Membrane</keyword>
<sequence>MTTISRACILFSVSEALGQLKWVWLMQSERPVHDLRTFDEASRGPFGALGLIWALRGRRFAVLSSLAMILALGFDPFAQNLIRFHQGSIYNLTERAYTGDTSLYNAYGAPFEMDAFLVEPTLKSNVYNSLFRSDEDMPWSIPRYSCPSTNCTWDPVISLEARMLCANITESLVQSCHNVSETNSARLVNCTAGLPRSEMQTWALLNYTKNSFRADEIHGLVGQAVEPSVALVYTNATRNTFQFIAPWEFKDFSGTSVTRQVSLWEATECSFEPIVRSFQPSVKNNVYSDTTLAIWSDSTLVHDTDSSSTSSTSTSNNPQYTNDTEFTWHFQPPWGRELGMNTTTNPTGTFQYGLAAEKAVAKFLRILFSGYYWRNQTHEGYQPTAPDAAPDAALYAASDVLQTLDRGDLAGCGDNNPISYQRSVPVKVNCSAQNVARAISKTFRDSTSSGAGSGYIPEDGRAGYGRVQVNVTFISVRWQWIALPVLVWVLGAVAVVGAIWKTRRRRAPRWKNDPLPLLFLYQGEDENEMTGEGGVGEKKRWVPNADLLKVKLGHT</sequence>
<evidence type="ECO:0000313" key="3">
    <source>
        <dbReference type="Proteomes" id="UP000654913"/>
    </source>
</evidence>
<dbReference type="AlphaFoldDB" id="A0A7R8AKV3"/>
<dbReference type="EMBL" id="AP024445">
    <property type="protein sequence ID" value="BCS22631.1"/>
    <property type="molecule type" value="Genomic_DNA"/>
</dbReference>